<dbReference type="InterPro" id="IPR025380">
    <property type="entry name" value="DUF4369"/>
</dbReference>
<dbReference type="GO" id="GO:0017004">
    <property type="term" value="P:cytochrome complex assembly"/>
    <property type="evidence" value="ECO:0007669"/>
    <property type="project" value="UniProtKB-KW"/>
</dbReference>
<dbReference type="PANTHER" id="PTHR42852:SF6">
    <property type="entry name" value="THIOL:DISULFIDE INTERCHANGE PROTEIN DSBE"/>
    <property type="match status" value="1"/>
</dbReference>
<evidence type="ECO:0000313" key="8">
    <source>
        <dbReference type="Proteomes" id="UP000317624"/>
    </source>
</evidence>
<feature type="signal peptide" evidence="5">
    <location>
        <begin position="1"/>
        <end position="24"/>
    </location>
</feature>
<dbReference type="Pfam" id="PF14289">
    <property type="entry name" value="DUF4369"/>
    <property type="match status" value="1"/>
</dbReference>
<gene>
    <name evidence="7" type="ORF">FNT36_03440</name>
</gene>
<dbReference type="OrthoDB" id="9796554at2"/>
<dbReference type="GO" id="GO:0030313">
    <property type="term" value="C:cell envelope"/>
    <property type="evidence" value="ECO:0007669"/>
    <property type="project" value="UniProtKB-SubCell"/>
</dbReference>
<dbReference type="EMBL" id="VMRJ01000001">
    <property type="protein sequence ID" value="TVT43156.1"/>
    <property type="molecule type" value="Genomic_DNA"/>
</dbReference>
<dbReference type="InterPro" id="IPR000866">
    <property type="entry name" value="AhpC/TSA"/>
</dbReference>
<accession>A0A558C352</accession>
<proteinExistence type="predicted"/>
<evidence type="ECO:0000256" key="4">
    <source>
        <dbReference type="ARBA" id="ARBA00023284"/>
    </source>
</evidence>
<keyword evidence="8" id="KW-1185">Reference proteome</keyword>
<dbReference type="GO" id="GO:0016491">
    <property type="term" value="F:oxidoreductase activity"/>
    <property type="evidence" value="ECO:0007669"/>
    <property type="project" value="InterPro"/>
</dbReference>
<evidence type="ECO:0000256" key="5">
    <source>
        <dbReference type="SAM" id="SignalP"/>
    </source>
</evidence>
<protein>
    <submittedName>
        <fullName evidence="7">AhpC/TSA family protein</fullName>
    </submittedName>
</protein>
<evidence type="ECO:0000256" key="3">
    <source>
        <dbReference type="ARBA" id="ARBA00023157"/>
    </source>
</evidence>
<evidence type="ECO:0000259" key="6">
    <source>
        <dbReference type="PROSITE" id="PS51352"/>
    </source>
</evidence>
<dbReference type="InterPro" id="IPR013766">
    <property type="entry name" value="Thioredoxin_domain"/>
</dbReference>
<dbReference type="Gene3D" id="3.40.30.10">
    <property type="entry name" value="Glutaredoxin"/>
    <property type="match status" value="1"/>
</dbReference>
<dbReference type="Proteomes" id="UP000317624">
    <property type="component" value="Unassembled WGS sequence"/>
</dbReference>
<reference evidence="7 8" key="1">
    <citation type="submission" date="2019-07" db="EMBL/GenBank/DDBJ databases">
        <title>Hymenobacter sp. straun FUR1 Genome sequencing and assembly.</title>
        <authorList>
            <person name="Chhetri G."/>
        </authorList>
    </citation>
    <scope>NUCLEOTIDE SEQUENCE [LARGE SCALE GENOMIC DNA]</scope>
    <source>
        <strain evidence="7 8">Fur1</strain>
    </source>
</reference>
<dbReference type="RefSeq" id="WP_144844378.1">
    <property type="nucleotide sequence ID" value="NZ_VMRJ01000001.1"/>
</dbReference>
<evidence type="ECO:0000313" key="7">
    <source>
        <dbReference type="EMBL" id="TVT43156.1"/>
    </source>
</evidence>
<dbReference type="InterPro" id="IPR036249">
    <property type="entry name" value="Thioredoxin-like_sf"/>
</dbReference>
<dbReference type="SUPFAM" id="SSF52833">
    <property type="entry name" value="Thioredoxin-like"/>
    <property type="match status" value="2"/>
</dbReference>
<name>A0A558C352_9BACT</name>
<evidence type="ECO:0000256" key="2">
    <source>
        <dbReference type="ARBA" id="ARBA00022748"/>
    </source>
</evidence>
<dbReference type="PANTHER" id="PTHR42852">
    <property type="entry name" value="THIOL:DISULFIDE INTERCHANGE PROTEIN DSBE"/>
    <property type="match status" value="1"/>
</dbReference>
<organism evidence="7 8">
    <name type="scientific">Hymenobacter setariae</name>
    <dbReference type="NCBI Taxonomy" id="2594794"/>
    <lineage>
        <taxon>Bacteria</taxon>
        <taxon>Pseudomonadati</taxon>
        <taxon>Bacteroidota</taxon>
        <taxon>Cytophagia</taxon>
        <taxon>Cytophagales</taxon>
        <taxon>Hymenobacteraceae</taxon>
        <taxon>Hymenobacter</taxon>
    </lineage>
</organism>
<sequence>MTYSRNLGALLLSTALLTAGSAAAQKKLVAARPKPKPATAGYTLQGKVDAPDGTKVYLMSFGTTPTKDSTTVQGNQFAFKGRVAEPTWYGLRLPAVKRYAGLFVENHPLTVELPADAQQAPVVKGSATQDEYATYDKQWKAITMKAGPIYEMLKQATPAGAKEATPEARKEGDARFAALSAESKQIAEAYVQAHPNSVVAASVVQWRFVDFPDYDEASKLYKQLGPVAKASEPGRSVSKFMTTYDKTALGTRPDFAQADVNGKQVKLSDFRGKYVLVDFWASWCGPCRAENPNVVAMYNKYHGQGFEVLGVSLDGKKEPWVKAIETDGLAWTQLSDLQGWKNAVAVQYGIAAVPQNFLVDPQGKVIAKNLRGEELQAKLAQLFAAK</sequence>
<feature type="chain" id="PRO_5022062554" evidence="5">
    <location>
        <begin position="25"/>
        <end position="386"/>
    </location>
</feature>
<dbReference type="Pfam" id="PF00578">
    <property type="entry name" value="AhpC-TSA"/>
    <property type="match status" value="1"/>
</dbReference>
<dbReference type="GO" id="GO:0016209">
    <property type="term" value="F:antioxidant activity"/>
    <property type="evidence" value="ECO:0007669"/>
    <property type="project" value="InterPro"/>
</dbReference>
<feature type="domain" description="Thioredoxin" evidence="6">
    <location>
        <begin position="246"/>
        <end position="386"/>
    </location>
</feature>
<dbReference type="PROSITE" id="PS51352">
    <property type="entry name" value="THIOREDOXIN_2"/>
    <property type="match status" value="1"/>
</dbReference>
<comment type="caution">
    <text evidence="7">The sequence shown here is derived from an EMBL/GenBank/DDBJ whole genome shotgun (WGS) entry which is preliminary data.</text>
</comment>
<keyword evidence="3" id="KW-1015">Disulfide bond</keyword>
<dbReference type="PROSITE" id="PS00194">
    <property type="entry name" value="THIOREDOXIN_1"/>
    <property type="match status" value="1"/>
</dbReference>
<dbReference type="CDD" id="cd02966">
    <property type="entry name" value="TlpA_like_family"/>
    <property type="match status" value="1"/>
</dbReference>
<dbReference type="InterPro" id="IPR050553">
    <property type="entry name" value="Thioredoxin_ResA/DsbE_sf"/>
</dbReference>
<evidence type="ECO:0000256" key="1">
    <source>
        <dbReference type="ARBA" id="ARBA00004196"/>
    </source>
</evidence>
<comment type="subcellular location">
    <subcellularLocation>
        <location evidence="1">Cell envelope</location>
    </subcellularLocation>
</comment>
<keyword evidence="2" id="KW-0201">Cytochrome c-type biogenesis</keyword>
<dbReference type="AlphaFoldDB" id="A0A558C352"/>
<keyword evidence="4" id="KW-0676">Redox-active center</keyword>
<dbReference type="InterPro" id="IPR017937">
    <property type="entry name" value="Thioredoxin_CS"/>
</dbReference>
<keyword evidence="5" id="KW-0732">Signal</keyword>